<reference evidence="3" key="1">
    <citation type="submission" date="2019-09" db="EMBL/GenBank/DDBJ databases">
        <title>Isolation and complete genome sequencing of Methylocystis species.</title>
        <authorList>
            <person name="Rumah B.L."/>
            <person name="Stead C.E."/>
            <person name="Stevens B.C."/>
            <person name="Minton N.P."/>
            <person name="Grosse-Honebrink A."/>
            <person name="Zhang Y."/>
        </authorList>
    </citation>
    <scope>NUCLEOTIDE SEQUENCE [LARGE SCALE GENOMIC DNA]</scope>
    <source>
        <strain evidence="3">BRCS1</strain>
    </source>
</reference>
<gene>
    <name evidence="2" type="ORF">F7D13_07445</name>
</gene>
<keyword evidence="2" id="KW-0378">Hydrolase</keyword>
<dbReference type="InterPro" id="IPR050266">
    <property type="entry name" value="AB_hydrolase_sf"/>
</dbReference>
<name>A0ABX6EGR2_9HYPH</name>
<evidence type="ECO:0000313" key="3">
    <source>
        <dbReference type="Proteomes" id="UP000424673"/>
    </source>
</evidence>
<feature type="domain" description="AB hydrolase-1" evidence="1">
    <location>
        <begin position="47"/>
        <end position="283"/>
    </location>
</feature>
<sequence>MILPHLFAPVVRLDLERDGADWPNRHASRMLEAGGVCWHVQLMGEGPPLLLLHGAGASAHSYRDLAPLLASRFRVIAPDLPGHGFSTSPGAHTQSLPGMAKALAALLRTLGAAPKIVVGHSAGAAVSARLELDKAIAPQLIVALNGAFAPFGGVASHVLPSLAKALFLNPFAPRYFAWSADRAAVARLLAGTGSTLDARGVDLYAKLMRNPAHVEGALAMMAHWDLHALNRDLPRLATPLALIVAANDRTVRPQSARNISARLPTSRLQEIRDLGHLAHEEAPDLHARLIFDLWDAAQRRRHCEEPATVAP</sequence>
<dbReference type="EMBL" id="CP044328">
    <property type="protein sequence ID" value="QGM93869.1"/>
    <property type="molecule type" value="Genomic_DNA"/>
</dbReference>
<dbReference type="Gene3D" id="3.40.50.1820">
    <property type="entry name" value="alpha/beta hydrolase"/>
    <property type="match status" value="1"/>
</dbReference>
<protein>
    <submittedName>
        <fullName evidence="2">Alpha/beta fold hydrolase</fullName>
    </submittedName>
</protein>
<dbReference type="Proteomes" id="UP000424673">
    <property type="component" value="Chromosome"/>
</dbReference>
<dbReference type="PRINTS" id="PR00111">
    <property type="entry name" value="ABHYDROLASE"/>
</dbReference>
<dbReference type="RefSeq" id="WP_154451704.1">
    <property type="nucleotide sequence ID" value="NZ_CP044328.1"/>
</dbReference>
<accession>A0ABX6EGR2</accession>
<dbReference type="InterPro" id="IPR029058">
    <property type="entry name" value="AB_hydrolase_fold"/>
</dbReference>
<dbReference type="InterPro" id="IPR017497">
    <property type="entry name" value="BchO"/>
</dbReference>
<dbReference type="InterPro" id="IPR000073">
    <property type="entry name" value="AB_hydrolase_1"/>
</dbReference>
<dbReference type="Pfam" id="PF00561">
    <property type="entry name" value="Abhydrolase_1"/>
    <property type="match status" value="1"/>
</dbReference>
<reference evidence="2 3" key="2">
    <citation type="journal article" date="2021" name="AMB Express">
        <title>Isolation and characterisation of Methylocystis spp. for poly-3-hydroxybutyrate production using waste methane feedstocks.</title>
        <authorList>
            <person name="Rumah B.L."/>
            <person name="Stead C.E."/>
            <person name="Claxton Stevens B.H."/>
            <person name="Minton N.P."/>
            <person name="Grosse-Honebrink A."/>
            <person name="Zhang Y."/>
        </authorList>
    </citation>
    <scope>NUCLEOTIDE SEQUENCE [LARGE SCALE GENOMIC DNA]</scope>
    <source>
        <strain evidence="2 3">BRCS1</strain>
    </source>
</reference>
<evidence type="ECO:0000313" key="2">
    <source>
        <dbReference type="EMBL" id="QGM93869.1"/>
    </source>
</evidence>
<dbReference type="NCBIfam" id="TIGR03056">
    <property type="entry name" value="bchO_mg_che_rel"/>
    <property type="match status" value="1"/>
</dbReference>
<dbReference type="GO" id="GO:0016787">
    <property type="term" value="F:hydrolase activity"/>
    <property type="evidence" value="ECO:0007669"/>
    <property type="project" value="UniProtKB-KW"/>
</dbReference>
<organism evidence="2 3">
    <name type="scientific">Methylocystis rosea</name>
    <dbReference type="NCBI Taxonomy" id="173366"/>
    <lineage>
        <taxon>Bacteria</taxon>
        <taxon>Pseudomonadati</taxon>
        <taxon>Pseudomonadota</taxon>
        <taxon>Alphaproteobacteria</taxon>
        <taxon>Hyphomicrobiales</taxon>
        <taxon>Methylocystaceae</taxon>
        <taxon>Methylocystis</taxon>
    </lineage>
</organism>
<dbReference type="PANTHER" id="PTHR43798">
    <property type="entry name" value="MONOACYLGLYCEROL LIPASE"/>
    <property type="match status" value="1"/>
</dbReference>
<keyword evidence="3" id="KW-1185">Reference proteome</keyword>
<evidence type="ECO:0000259" key="1">
    <source>
        <dbReference type="Pfam" id="PF00561"/>
    </source>
</evidence>
<proteinExistence type="predicted"/>
<dbReference type="SUPFAM" id="SSF53474">
    <property type="entry name" value="alpha/beta-Hydrolases"/>
    <property type="match status" value="1"/>
</dbReference>